<accession>A0A1W2BLG7</accession>
<protein>
    <submittedName>
        <fullName evidence="3">Outer membrane protein, YaiO family</fullName>
    </submittedName>
</protein>
<dbReference type="OrthoDB" id="742239at2"/>
<evidence type="ECO:0000313" key="3">
    <source>
        <dbReference type="EMBL" id="SMC73613.1"/>
    </source>
</evidence>
<feature type="signal peptide" evidence="1">
    <location>
        <begin position="1"/>
        <end position="21"/>
    </location>
</feature>
<dbReference type="EMBL" id="FWXO01000004">
    <property type="protein sequence ID" value="SMC73613.1"/>
    <property type="molecule type" value="Genomic_DNA"/>
</dbReference>
<gene>
    <name evidence="3" type="ORF">SAMN05660703_2496</name>
</gene>
<dbReference type="Pfam" id="PF19413">
    <property type="entry name" value="YaiO"/>
    <property type="match status" value="1"/>
</dbReference>
<dbReference type="Proteomes" id="UP000192360">
    <property type="component" value="Unassembled WGS sequence"/>
</dbReference>
<dbReference type="InterPro" id="IPR030887">
    <property type="entry name" value="Beta-barrel_YaiO"/>
</dbReference>
<keyword evidence="4" id="KW-1185">Reference proteome</keyword>
<keyword evidence="1" id="KW-0732">Signal</keyword>
<evidence type="ECO:0000259" key="2">
    <source>
        <dbReference type="Pfam" id="PF19413"/>
    </source>
</evidence>
<sequence length="407" mass="46443">MKFKQTLFFLPVFFFLSALQAQEKVYAGNPDASFMKAREIAFAGDRVAARDSLKLILSAYPDYADVRNLLAKTYSWDGNYDKARNEFNAIISKEKLNLEVWEAAIKNEIYAENYYIALGLSNKALLYFPDNLEIKALHEKAEIGITVAKTVEEVIYLDAEAGETTNNAIGLSAAADVFDVIYDPMLYASIYYNRKTKYGAIIPRINYSNRFQTNGVQYEIDAYPKFSKKLNAYLNYGFSNSEIYPNHRAGAELYANLPKAMEASLGVRYLDFNTSNVFVYTGSFGMYRGNYYFSLRPYVTPSANNTYNISGNLLARKYFKDKYNFLGVNLSYGYASDLKQFKNGSVVLAETLLYLESQQIQIEYQFTIKENPSVYRASMGITRQELSFDPGKFFYAASIGLDYQFKF</sequence>
<dbReference type="NCBIfam" id="TIGR04390">
    <property type="entry name" value="OMP_YaiO_dom"/>
    <property type="match status" value="1"/>
</dbReference>
<proteinExistence type="predicted"/>
<name>A0A1W2BLG7_9FLAO</name>
<dbReference type="SUPFAM" id="SSF48452">
    <property type="entry name" value="TPR-like"/>
    <property type="match status" value="1"/>
</dbReference>
<feature type="domain" description="YaiO beta-barrel" evidence="2">
    <location>
        <begin position="166"/>
        <end position="337"/>
    </location>
</feature>
<organism evidence="3 4">
    <name type="scientific">Cellulophaga tyrosinoxydans</name>
    <dbReference type="NCBI Taxonomy" id="504486"/>
    <lineage>
        <taxon>Bacteria</taxon>
        <taxon>Pseudomonadati</taxon>
        <taxon>Bacteroidota</taxon>
        <taxon>Flavobacteriia</taxon>
        <taxon>Flavobacteriales</taxon>
        <taxon>Flavobacteriaceae</taxon>
        <taxon>Cellulophaga</taxon>
    </lineage>
</organism>
<dbReference type="STRING" id="504486.SAMN05660703_2496"/>
<dbReference type="Gene3D" id="1.25.40.10">
    <property type="entry name" value="Tetratricopeptide repeat domain"/>
    <property type="match status" value="1"/>
</dbReference>
<evidence type="ECO:0000256" key="1">
    <source>
        <dbReference type="SAM" id="SignalP"/>
    </source>
</evidence>
<dbReference type="AlphaFoldDB" id="A0A1W2BLG7"/>
<reference evidence="3 4" key="1">
    <citation type="submission" date="2017-04" db="EMBL/GenBank/DDBJ databases">
        <authorList>
            <person name="Afonso C.L."/>
            <person name="Miller P.J."/>
            <person name="Scott M.A."/>
            <person name="Spackman E."/>
            <person name="Goraichik I."/>
            <person name="Dimitrov K.M."/>
            <person name="Suarez D.L."/>
            <person name="Swayne D.E."/>
        </authorList>
    </citation>
    <scope>NUCLEOTIDE SEQUENCE [LARGE SCALE GENOMIC DNA]</scope>
    <source>
        <strain evidence="3 4">DSM 21164</strain>
    </source>
</reference>
<evidence type="ECO:0000313" key="4">
    <source>
        <dbReference type="Proteomes" id="UP000192360"/>
    </source>
</evidence>
<dbReference type="RefSeq" id="WP_084061818.1">
    <property type="nucleotide sequence ID" value="NZ_FWXO01000004.1"/>
</dbReference>
<dbReference type="InterPro" id="IPR011990">
    <property type="entry name" value="TPR-like_helical_dom_sf"/>
</dbReference>
<dbReference type="Pfam" id="PF14559">
    <property type="entry name" value="TPR_19"/>
    <property type="match status" value="1"/>
</dbReference>
<feature type="chain" id="PRO_5013184574" evidence="1">
    <location>
        <begin position="22"/>
        <end position="407"/>
    </location>
</feature>